<gene>
    <name evidence="2" type="ORF">B4119_1968</name>
</gene>
<reference evidence="2 3" key="1">
    <citation type="submission" date="2016-01" db="EMBL/GenBank/DDBJ databases">
        <title>Draft Genome Sequences of Seven Thermophilic Sporeformers Isolated from Foods.</title>
        <authorList>
            <person name="Berendsen E.M."/>
            <person name="Wells-Bennik M.H."/>
            <person name="Krawcyk A.O."/>
            <person name="De Jong A."/>
            <person name="Holsappel S."/>
            <person name="Eijlander R.T."/>
            <person name="Kuipers O.P."/>
        </authorList>
    </citation>
    <scope>NUCLEOTIDE SEQUENCE [LARGE SCALE GENOMIC DNA]</scope>
    <source>
        <strain evidence="2 3">B4119</strain>
    </source>
</reference>
<keyword evidence="1" id="KW-0812">Transmembrane</keyword>
<dbReference type="PATRIC" id="fig|81408.3.peg.1799"/>
<feature type="transmembrane region" description="Helical" evidence="1">
    <location>
        <begin position="55"/>
        <end position="79"/>
    </location>
</feature>
<comment type="caution">
    <text evidence="2">The sequence shown here is derived from an EMBL/GenBank/DDBJ whole genome shotgun (WGS) entry which is preliminary data.</text>
</comment>
<dbReference type="GeneID" id="301194873"/>
<organism evidence="2 3">
    <name type="scientific">Saccharococcus caldoxylosilyticus</name>
    <dbReference type="NCBI Taxonomy" id="81408"/>
    <lineage>
        <taxon>Bacteria</taxon>
        <taxon>Bacillati</taxon>
        <taxon>Bacillota</taxon>
        <taxon>Bacilli</taxon>
        <taxon>Bacillales</taxon>
        <taxon>Anoxybacillaceae</taxon>
        <taxon>Saccharococcus</taxon>
    </lineage>
</organism>
<evidence type="ECO:0000256" key="1">
    <source>
        <dbReference type="SAM" id="Phobius"/>
    </source>
</evidence>
<proteinExistence type="predicted"/>
<evidence type="ECO:0000313" key="3">
    <source>
        <dbReference type="Proteomes" id="UP000075455"/>
    </source>
</evidence>
<dbReference type="AlphaFoldDB" id="A0A150L400"/>
<keyword evidence="1" id="KW-0472">Membrane</keyword>
<feature type="transmembrane region" description="Helical" evidence="1">
    <location>
        <begin position="20"/>
        <end position="43"/>
    </location>
</feature>
<feature type="transmembrane region" description="Helical" evidence="1">
    <location>
        <begin position="127"/>
        <end position="148"/>
    </location>
</feature>
<dbReference type="InterPro" id="IPR046547">
    <property type="entry name" value="DUF6803"/>
</dbReference>
<evidence type="ECO:0008006" key="4">
    <source>
        <dbReference type="Google" id="ProtNLM"/>
    </source>
</evidence>
<protein>
    <recommendedName>
        <fullName evidence="4">Permease</fullName>
    </recommendedName>
</protein>
<dbReference type="Pfam" id="PF20617">
    <property type="entry name" value="DUF6803"/>
    <property type="match status" value="1"/>
</dbReference>
<accession>A0A150L400</accession>
<dbReference type="RefSeq" id="WP_061580270.1">
    <property type="nucleotide sequence ID" value="NZ_CP040553.1"/>
</dbReference>
<dbReference type="Proteomes" id="UP000075455">
    <property type="component" value="Unassembled WGS sequence"/>
</dbReference>
<evidence type="ECO:0000313" key="2">
    <source>
        <dbReference type="EMBL" id="KYD07017.1"/>
    </source>
</evidence>
<sequence>MNMTHYMELLAVNQPWNLILFMAIPVALAETIAITELAILFTRRFDGMIRKINKICSIIVGVYFLGIFIYLLVSAVIPFTLNGEWRGWIDIIAVGFYLMGVIPLLGLSLIDLGIIGRRWSEEQKLKYHSTFVGIFLVVAHIAMIFGMLDPSIGGDHSHHMHM</sequence>
<feature type="transmembrane region" description="Helical" evidence="1">
    <location>
        <begin position="91"/>
        <end position="115"/>
    </location>
</feature>
<keyword evidence="1" id="KW-1133">Transmembrane helix</keyword>
<name>A0A150L400_9BACL</name>
<dbReference type="EMBL" id="LQYS01000121">
    <property type="protein sequence ID" value="KYD07017.1"/>
    <property type="molecule type" value="Genomic_DNA"/>
</dbReference>